<gene>
    <name evidence="2" type="ORF">pipiens_019684</name>
</gene>
<feature type="region of interest" description="Disordered" evidence="1">
    <location>
        <begin position="1"/>
        <end position="149"/>
    </location>
</feature>
<feature type="compositionally biased region" description="Low complexity" evidence="1">
    <location>
        <begin position="51"/>
        <end position="81"/>
    </location>
</feature>
<name>A0ABD1DST3_CULPP</name>
<dbReference type="AlphaFoldDB" id="A0ABD1DST3"/>
<evidence type="ECO:0008006" key="4">
    <source>
        <dbReference type="Google" id="ProtNLM"/>
    </source>
</evidence>
<proteinExistence type="predicted"/>
<feature type="compositionally biased region" description="Polar residues" evidence="1">
    <location>
        <begin position="20"/>
        <end position="30"/>
    </location>
</feature>
<organism evidence="2 3">
    <name type="scientific">Culex pipiens pipiens</name>
    <name type="common">Northern house mosquito</name>
    <dbReference type="NCBI Taxonomy" id="38569"/>
    <lineage>
        <taxon>Eukaryota</taxon>
        <taxon>Metazoa</taxon>
        <taxon>Ecdysozoa</taxon>
        <taxon>Arthropoda</taxon>
        <taxon>Hexapoda</taxon>
        <taxon>Insecta</taxon>
        <taxon>Pterygota</taxon>
        <taxon>Neoptera</taxon>
        <taxon>Endopterygota</taxon>
        <taxon>Diptera</taxon>
        <taxon>Nematocera</taxon>
        <taxon>Culicoidea</taxon>
        <taxon>Culicidae</taxon>
        <taxon>Culicinae</taxon>
        <taxon>Culicini</taxon>
        <taxon>Culex</taxon>
        <taxon>Culex</taxon>
    </lineage>
</organism>
<sequence length="386" mass="43086">MQDTMPKALDSDTESEIPASVQSNNNSEPNTDIDEKPEVDALCARLGKLEPGTLPPTTNGPAPTNGNCSDTDSSVSMASSARLTTTPSLVPTGSGNLSDGPSSLPAPPPTLLPKVNPNATPPTTPTKGASNLGSGYGSGSGGTTSNPDRVKKYRHQHFSKNIYIGTKNAEKWDTLRNLLQFKNDVEFVSFLLRLAELDERKRKVARAAGNGHFINENRTTPKVEERFPALNWNQLWENLGQSFLSSECRSQMFLLYNDLVISKEKLVKYNIGRLQDDLCEWCGVPESNEHKIKHCVKTEEIWQWLRRTLTDRLGICGDPEDVLTRQINGRNQKEKAGLWLTMFVMSYIVKKYPKTSLYCVQKGIRDSRWNNRTYFNHCFGSELNVC</sequence>
<dbReference type="EMBL" id="JBEHCU010002638">
    <property type="protein sequence ID" value="KAL1402646.1"/>
    <property type="molecule type" value="Genomic_DNA"/>
</dbReference>
<evidence type="ECO:0000313" key="3">
    <source>
        <dbReference type="Proteomes" id="UP001562425"/>
    </source>
</evidence>
<keyword evidence="3" id="KW-1185">Reference proteome</keyword>
<reference evidence="2 3" key="1">
    <citation type="submission" date="2024-05" db="EMBL/GenBank/DDBJ databases">
        <title>Culex pipiens pipiens assembly and annotation.</title>
        <authorList>
            <person name="Alout H."/>
            <person name="Durand T."/>
        </authorList>
    </citation>
    <scope>NUCLEOTIDE SEQUENCE [LARGE SCALE GENOMIC DNA]</scope>
    <source>
        <strain evidence="2">HA-2024</strain>
        <tissue evidence="2">Whole body</tissue>
    </source>
</reference>
<protein>
    <recommendedName>
        <fullName evidence="4">Reverse transcriptase zinc-binding domain-containing protein</fullName>
    </recommendedName>
</protein>
<comment type="caution">
    <text evidence="2">The sequence shown here is derived from an EMBL/GenBank/DDBJ whole genome shotgun (WGS) entry which is preliminary data.</text>
</comment>
<feature type="compositionally biased region" description="Polar residues" evidence="1">
    <location>
        <begin position="82"/>
        <end position="96"/>
    </location>
</feature>
<accession>A0ABD1DST3</accession>
<evidence type="ECO:0000256" key="1">
    <source>
        <dbReference type="SAM" id="MobiDB-lite"/>
    </source>
</evidence>
<dbReference type="Proteomes" id="UP001562425">
    <property type="component" value="Unassembled WGS sequence"/>
</dbReference>
<evidence type="ECO:0000313" key="2">
    <source>
        <dbReference type="EMBL" id="KAL1402646.1"/>
    </source>
</evidence>